<dbReference type="AlphaFoldDB" id="A0A1J4P1J2"/>
<feature type="domain" description="STAS" evidence="1">
    <location>
        <begin position="14"/>
        <end position="104"/>
    </location>
</feature>
<dbReference type="InterPro" id="IPR002645">
    <property type="entry name" value="STAS_dom"/>
</dbReference>
<evidence type="ECO:0000259" key="1">
    <source>
        <dbReference type="PROSITE" id="PS50801"/>
    </source>
</evidence>
<dbReference type="OrthoDB" id="4628340at2"/>
<organism evidence="2 3">
    <name type="scientific">Streptomyces mangrovisoli</name>
    <dbReference type="NCBI Taxonomy" id="1428628"/>
    <lineage>
        <taxon>Bacteria</taxon>
        <taxon>Bacillati</taxon>
        <taxon>Actinomycetota</taxon>
        <taxon>Actinomycetes</taxon>
        <taxon>Kitasatosporales</taxon>
        <taxon>Streptomycetaceae</taxon>
        <taxon>Streptomyces</taxon>
    </lineage>
</organism>
<sequence length="104" mass="10830">MSTQLALHHGRTAEGTAVLIVAGEVDMSNSASLAAAIEGVPGPLVVDLTRVEYLDSAGLNVLFAHADRLELVAPPLLRPVLTVSGLTQLVKVRPAADRDGRAEP</sequence>
<evidence type="ECO:0000313" key="3">
    <source>
        <dbReference type="Proteomes" id="UP000034196"/>
    </source>
</evidence>
<dbReference type="STRING" id="1428628.WN71_009855"/>
<dbReference type="RefSeq" id="WP_046591394.1">
    <property type="nucleotide sequence ID" value="NZ_LAVA02000019.1"/>
</dbReference>
<accession>A0A1J4P1J2</accession>
<gene>
    <name evidence="2" type="ORF">WN71_009855</name>
</gene>
<name>A0A1J4P1J2_9ACTN</name>
<keyword evidence="3" id="KW-1185">Reference proteome</keyword>
<dbReference type="SUPFAM" id="SSF52091">
    <property type="entry name" value="SpoIIaa-like"/>
    <property type="match status" value="1"/>
</dbReference>
<reference evidence="2" key="1">
    <citation type="submission" date="2016-10" db="EMBL/GenBank/DDBJ databases">
        <title>Genome sequence of Streptomyces mangrovisoli MUSC 149.</title>
        <authorList>
            <person name="Lee L.-H."/>
            <person name="Ser H.-L."/>
        </authorList>
    </citation>
    <scope>NUCLEOTIDE SEQUENCE [LARGE SCALE GENOMIC DNA]</scope>
    <source>
        <strain evidence="2">MUSC 149</strain>
    </source>
</reference>
<comment type="caution">
    <text evidence="2">The sequence shown here is derived from an EMBL/GenBank/DDBJ whole genome shotgun (WGS) entry which is preliminary data.</text>
</comment>
<dbReference type="Gene3D" id="3.30.750.24">
    <property type="entry name" value="STAS domain"/>
    <property type="match status" value="1"/>
</dbReference>
<dbReference type="Proteomes" id="UP000034196">
    <property type="component" value="Unassembled WGS sequence"/>
</dbReference>
<dbReference type="PROSITE" id="PS50801">
    <property type="entry name" value="STAS"/>
    <property type="match status" value="1"/>
</dbReference>
<evidence type="ECO:0000313" key="2">
    <source>
        <dbReference type="EMBL" id="OIJ68090.1"/>
    </source>
</evidence>
<dbReference type="Pfam" id="PF13466">
    <property type="entry name" value="STAS_2"/>
    <property type="match status" value="1"/>
</dbReference>
<dbReference type="CDD" id="cd07043">
    <property type="entry name" value="STAS_anti-anti-sigma_factors"/>
    <property type="match status" value="1"/>
</dbReference>
<proteinExistence type="predicted"/>
<dbReference type="EMBL" id="LAVA02000019">
    <property type="protein sequence ID" value="OIJ68090.1"/>
    <property type="molecule type" value="Genomic_DNA"/>
</dbReference>
<dbReference type="InterPro" id="IPR036513">
    <property type="entry name" value="STAS_dom_sf"/>
</dbReference>
<dbReference type="InterPro" id="IPR058548">
    <property type="entry name" value="MlaB-like_STAS"/>
</dbReference>
<protein>
    <submittedName>
        <fullName evidence="2">Anti-anti-sigma factor</fullName>
    </submittedName>
</protein>